<dbReference type="InterPro" id="IPR036390">
    <property type="entry name" value="WH_DNA-bd_sf"/>
</dbReference>
<dbReference type="GO" id="GO:0003700">
    <property type="term" value="F:DNA-binding transcription factor activity"/>
    <property type="evidence" value="ECO:0007669"/>
    <property type="project" value="InterPro"/>
</dbReference>
<comment type="caution">
    <text evidence="7">The sequence shown here is derived from an EMBL/GenBank/DDBJ whole genome shotgun (WGS) entry which is preliminary data.</text>
</comment>
<sequence length="303" mass="31799">MEWSSTALRVLRAIAELGSFTAAAGALGYTQSAVSRQMAVLEHAAGTPLFERRSGGATLTAAGATLLRHASAALDDLDRAERALHGIEPGGGTVRVGVFTSIGAAVLPETLTLMRRRRPDVDVVTREGSTAALTRSLRAGTLDLAVISARPPYPAPDDQDPPLELDVLLEGELLVAVPADSRLGRDGTVGLDDLQTATWVSGPHTTGEHGIGVWPALPQRPIIGHQTRDWLSKLSLVAAGYGVTTLPPYLLALVPDTVRVVRVVEGAPVTRRVLLARLPGLITDAVDDLAACLRDAIDGLPLP</sequence>
<dbReference type="OrthoDB" id="3286335at2"/>
<dbReference type="Gene3D" id="3.40.190.10">
    <property type="entry name" value="Periplasmic binding protein-like II"/>
    <property type="match status" value="2"/>
</dbReference>
<gene>
    <name evidence="7" type="ORF">AWN90_33365</name>
</gene>
<evidence type="ECO:0000256" key="4">
    <source>
        <dbReference type="ARBA" id="ARBA00023159"/>
    </source>
</evidence>
<dbReference type="Gene3D" id="1.10.10.10">
    <property type="entry name" value="Winged helix-like DNA-binding domain superfamily/Winged helix DNA-binding domain"/>
    <property type="match status" value="1"/>
</dbReference>
<dbReference type="PANTHER" id="PTHR30346">
    <property type="entry name" value="TRANSCRIPTIONAL DUAL REGULATOR HCAR-RELATED"/>
    <property type="match status" value="1"/>
</dbReference>
<evidence type="ECO:0000259" key="6">
    <source>
        <dbReference type="PROSITE" id="PS50931"/>
    </source>
</evidence>
<dbReference type="Proteomes" id="UP000076512">
    <property type="component" value="Unassembled WGS sequence"/>
</dbReference>
<comment type="similarity">
    <text evidence="1">Belongs to the LysR transcriptional regulatory family.</text>
</comment>
<keyword evidence="2" id="KW-0805">Transcription regulation</keyword>
<dbReference type="RefSeq" id="WP_067591001.1">
    <property type="nucleotide sequence ID" value="NZ_JABMCZ010000001.1"/>
</dbReference>
<keyword evidence="5" id="KW-0804">Transcription</keyword>
<evidence type="ECO:0000313" key="8">
    <source>
        <dbReference type="Proteomes" id="UP000076512"/>
    </source>
</evidence>
<dbReference type="Pfam" id="PF03466">
    <property type="entry name" value="LysR_substrate"/>
    <property type="match status" value="1"/>
</dbReference>
<evidence type="ECO:0000256" key="2">
    <source>
        <dbReference type="ARBA" id="ARBA00023015"/>
    </source>
</evidence>
<evidence type="ECO:0000256" key="3">
    <source>
        <dbReference type="ARBA" id="ARBA00023125"/>
    </source>
</evidence>
<evidence type="ECO:0000313" key="7">
    <source>
        <dbReference type="EMBL" id="KZM73512.1"/>
    </source>
</evidence>
<dbReference type="InterPro" id="IPR036388">
    <property type="entry name" value="WH-like_DNA-bd_sf"/>
</dbReference>
<name>A0A164MN72_9NOCA</name>
<dbReference type="FunFam" id="1.10.10.10:FF:000001">
    <property type="entry name" value="LysR family transcriptional regulator"/>
    <property type="match status" value="1"/>
</dbReference>
<dbReference type="STRING" id="455432.AWN90_33365"/>
<dbReference type="PRINTS" id="PR00039">
    <property type="entry name" value="HTHLYSR"/>
</dbReference>
<accession>A0A164MN72</accession>
<dbReference type="PANTHER" id="PTHR30346:SF29">
    <property type="entry name" value="LYSR SUBSTRATE-BINDING"/>
    <property type="match status" value="1"/>
</dbReference>
<dbReference type="Pfam" id="PF00126">
    <property type="entry name" value="HTH_1"/>
    <property type="match status" value="1"/>
</dbReference>
<dbReference type="PROSITE" id="PS50931">
    <property type="entry name" value="HTH_LYSR"/>
    <property type="match status" value="1"/>
</dbReference>
<dbReference type="InterPro" id="IPR005119">
    <property type="entry name" value="LysR_subst-bd"/>
</dbReference>
<dbReference type="InterPro" id="IPR000847">
    <property type="entry name" value="LysR_HTH_N"/>
</dbReference>
<dbReference type="GO" id="GO:0032993">
    <property type="term" value="C:protein-DNA complex"/>
    <property type="evidence" value="ECO:0007669"/>
    <property type="project" value="TreeGrafter"/>
</dbReference>
<dbReference type="GO" id="GO:0003677">
    <property type="term" value="F:DNA binding"/>
    <property type="evidence" value="ECO:0007669"/>
    <property type="project" value="UniProtKB-KW"/>
</dbReference>
<dbReference type="EMBL" id="LWGR01000007">
    <property type="protein sequence ID" value="KZM73512.1"/>
    <property type="molecule type" value="Genomic_DNA"/>
</dbReference>
<dbReference type="SUPFAM" id="SSF53850">
    <property type="entry name" value="Periplasmic binding protein-like II"/>
    <property type="match status" value="1"/>
</dbReference>
<keyword evidence="3" id="KW-0238">DNA-binding</keyword>
<keyword evidence="8" id="KW-1185">Reference proteome</keyword>
<keyword evidence="4" id="KW-0010">Activator</keyword>
<protein>
    <recommendedName>
        <fullName evidence="6">HTH lysR-type domain-containing protein</fullName>
    </recommendedName>
</protein>
<proteinExistence type="inferred from homology"/>
<dbReference type="SUPFAM" id="SSF46785">
    <property type="entry name" value="Winged helix' DNA-binding domain"/>
    <property type="match status" value="1"/>
</dbReference>
<reference evidence="7 8" key="1">
    <citation type="submission" date="2016-04" db="EMBL/GenBank/DDBJ databases">
        <authorList>
            <person name="Evans L.H."/>
            <person name="Alamgir A."/>
            <person name="Owens N."/>
            <person name="Weber N.D."/>
            <person name="Virtaneva K."/>
            <person name="Barbian K."/>
            <person name="Babar A."/>
            <person name="Rosenke K."/>
        </authorList>
    </citation>
    <scope>NUCLEOTIDE SEQUENCE [LARGE SCALE GENOMIC DNA]</scope>
    <source>
        <strain evidence="7 8">IFM 0406</strain>
    </source>
</reference>
<dbReference type="AlphaFoldDB" id="A0A164MN72"/>
<feature type="domain" description="HTH lysR-type" evidence="6">
    <location>
        <begin position="1"/>
        <end position="60"/>
    </location>
</feature>
<evidence type="ECO:0000256" key="1">
    <source>
        <dbReference type="ARBA" id="ARBA00009437"/>
    </source>
</evidence>
<organism evidence="7 8">
    <name type="scientific">Nocardia terpenica</name>
    <dbReference type="NCBI Taxonomy" id="455432"/>
    <lineage>
        <taxon>Bacteria</taxon>
        <taxon>Bacillati</taxon>
        <taxon>Actinomycetota</taxon>
        <taxon>Actinomycetes</taxon>
        <taxon>Mycobacteriales</taxon>
        <taxon>Nocardiaceae</taxon>
        <taxon>Nocardia</taxon>
    </lineage>
</organism>
<evidence type="ECO:0000256" key="5">
    <source>
        <dbReference type="ARBA" id="ARBA00023163"/>
    </source>
</evidence>